<dbReference type="AlphaFoldDB" id="A0A517U479"/>
<dbReference type="OrthoDB" id="6111975at2"/>
<keyword evidence="3 9" id="KW-0808">Transferase</keyword>
<feature type="binding site" evidence="7">
    <location>
        <position position="48"/>
    </location>
    <ligand>
        <name>ATP</name>
        <dbReference type="ChEBI" id="CHEBI:30616"/>
    </ligand>
</feature>
<sequence>MSIDPQASADLTGREIGDYRILRRLGAGGMAEVYLAEQKSLGRQVALKVLQAALARDANYVARFQHEARAAAALVHANIVQIFEVGHADGVHFIAQEYVRGKNLGEVLKRDAALNPRLVLDVLRQVSAALCKAAEAGIVHRDLKPENILLGNSGEVKVADFGLARMESTDAKTLTQVGVAMGTPLYMSPEQIEGRPVDARSDVYSLGITSYHLLAGSPPYGGETALAIALQHLNSTPKPIENVRSDVPSGLARVVHRMIAKRPEQRYQSASELLGDLRKLAGEASAEGWGDGPEEWSLAEWIASADSRSRAAAELGRLMKESAQLQPRRWKPSRAAVFLLGAAAVGLLLGALLRPRPYLDGQPVASVQKRDSAWAQLFQANIAPSEAAWRAVRRYFPNEDAYIYELADVGLVRYYLFDATSPDYAAALPILQSLSQTTEAESPDSPLRPFVYAGLCVVNQHLGRTNDAMAAADQLNAAMRDELRRTDGRMDEMLRASLGQLGK</sequence>
<dbReference type="Gene3D" id="1.10.510.10">
    <property type="entry name" value="Transferase(Phosphotransferase) domain 1"/>
    <property type="match status" value="1"/>
</dbReference>
<dbReference type="GO" id="GO:0004674">
    <property type="term" value="F:protein serine/threonine kinase activity"/>
    <property type="evidence" value="ECO:0007669"/>
    <property type="project" value="UniProtKB-KW"/>
</dbReference>
<dbReference type="KEGG" id="llh:I41_46370"/>
<dbReference type="FunFam" id="1.10.510.10:FF:000021">
    <property type="entry name" value="Serine/threonine protein kinase"/>
    <property type="match status" value="1"/>
</dbReference>
<evidence type="ECO:0000256" key="3">
    <source>
        <dbReference type="ARBA" id="ARBA00022679"/>
    </source>
</evidence>
<evidence type="ECO:0000259" key="8">
    <source>
        <dbReference type="PROSITE" id="PS50011"/>
    </source>
</evidence>
<dbReference type="Pfam" id="PF00069">
    <property type="entry name" value="Pkinase"/>
    <property type="match status" value="1"/>
</dbReference>
<name>A0A517U479_9BACT</name>
<organism evidence="9 10">
    <name type="scientific">Lacipirellula limnantheis</name>
    <dbReference type="NCBI Taxonomy" id="2528024"/>
    <lineage>
        <taxon>Bacteria</taxon>
        <taxon>Pseudomonadati</taxon>
        <taxon>Planctomycetota</taxon>
        <taxon>Planctomycetia</taxon>
        <taxon>Pirellulales</taxon>
        <taxon>Lacipirellulaceae</taxon>
        <taxon>Lacipirellula</taxon>
    </lineage>
</organism>
<evidence type="ECO:0000256" key="5">
    <source>
        <dbReference type="ARBA" id="ARBA00022777"/>
    </source>
</evidence>
<dbReference type="PROSITE" id="PS50011">
    <property type="entry name" value="PROTEIN_KINASE_DOM"/>
    <property type="match status" value="1"/>
</dbReference>
<reference evidence="9 10" key="1">
    <citation type="submission" date="2019-02" db="EMBL/GenBank/DDBJ databases">
        <title>Deep-cultivation of Planctomycetes and their phenomic and genomic characterization uncovers novel biology.</title>
        <authorList>
            <person name="Wiegand S."/>
            <person name="Jogler M."/>
            <person name="Boedeker C."/>
            <person name="Pinto D."/>
            <person name="Vollmers J."/>
            <person name="Rivas-Marin E."/>
            <person name="Kohn T."/>
            <person name="Peeters S.H."/>
            <person name="Heuer A."/>
            <person name="Rast P."/>
            <person name="Oberbeckmann S."/>
            <person name="Bunk B."/>
            <person name="Jeske O."/>
            <person name="Meyerdierks A."/>
            <person name="Storesund J.E."/>
            <person name="Kallscheuer N."/>
            <person name="Luecker S."/>
            <person name="Lage O.M."/>
            <person name="Pohl T."/>
            <person name="Merkel B.J."/>
            <person name="Hornburger P."/>
            <person name="Mueller R.-W."/>
            <person name="Bruemmer F."/>
            <person name="Labrenz M."/>
            <person name="Spormann A.M."/>
            <person name="Op den Camp H."/>
            <person name="Overmann J."/>
            <person name="Amann R."/>
            <person name="Jetten M.S.M."/>
            <person name="Mascher T."/>
            <person name="Medema M.H."/>
            <person name="Devos D.P."/>
            <person name="Kaster A.-K."/>
            <person name="Ovreas L."/>
            <person name="Rohde M."/>
            <person name="Galperin M.Y."/>
            <person name="Jogler C."/>
        </authorList>
    </citation>
    <scope>NUCLEOTIDE SEQUENCE [LARGE SCALE GENOMIC DNA]</scope>
    <source>
        <strain evidence="9 10">I41</strain>
    </source>
</reference>
<feature type="domain" description="Protein kinase" evidence="8">
    <location>
        <begin position="19"/>
        <end position="280"/>
    </location>
</feature>
<gene>
    <name evidence="9" type="primary">prkC_18</name>
    <name evidence="9" type="ORF">I41_46370</name>
</gene>
<evidence type="ECO:0000256" key="4">
    <source>
        <dbReference type="ARBA" id="ARBA00022741"/>
    </source>
</evidence>
<dbReference type="Gene3D" id="3.30.200.20">
    <property type="entry name" value="Phosphorylase Kinase, domain 1"/>
    <property type="match status" value="1"/>
</dbReference>
<evidence type="ECO:0000313" key="9">
    <source>
        <dbReference type="EMBL" id="QDT75427.1"/>
    </source>
</evidence>
<evidence type="ECO:0000256" key="7">
    <source>
        <dbReference type="PROSITE-ProRule" id="PRU10141"/>
    </source>
</evidence>
<dbReference type="PANTHER" id="PTHR43289:SF6">
    <property type="entry name" value="SERINE_THREONINE-PROTEIN KINASE NEKL-3"/>
    <property type="match status" value="1"/>
</dbReference>
<dbReference type="EMBL" id="CP036339">
    <property type="protein sequence ID" value="QDT75427.1"/>
    <property type="molecule type" value="Genomic_DNA"/>
</dbReference>
<evidence type="ECO:0000256" key="2">
    <source>
        <dbReference type="ARBA" id="ARBA00022527"/>
    </source>
</evidence>
<evidence type="ECO:0000256" key="6">
    <source>
        <dbReference type="ARBA" id="ARBA00022840"/>
    </source>
</evidence>
<keyword evidence="10" id="KW-1185">Reference proteome</keyword>
<keyword evidence="6 7" id="KW-0067">ATP-binding</keyword>
<dbReference type="Proteomes" id="UP000317909">
    <property type="component" value="Chromosome"/>
</dbReference>
<proteinExistence type="predicted"/>
<keyword evidence="4 7" id="KW-0547">Nucleotide-binding</keyword>
<dbReference type="SMART" id="SM00220">
    <property type="entry name" value="S_TKc"/>
    <property type="match status" value="1"/>
</dbReference>
<dbReference type="PANTHER" id="PTHR43289">
    <property type="entry name" value="MITOGEN-ACTIVATED PROTEIN KINASE KINASE KINASE 20-RELATED"/>
    <property type="match status" value="1"/>
</dbReference>
<dbReference type="InterPro" id="IPR008271">
    <property type="entry name" value="Ser/Thr_kinase_AS"/>
</dbReference>
<dbReference type="CDD" id="cd14014">
    <property type="entry name" value="STKc_PknB_like"/>
    <property type="match status" value="1"/>
</dbReference>
<protein>
    <recommendedName>
        <fullName evidence="1">non-specific serine/threonine protein kinase</fullName>
        <ecNumber evidence="1">2.7.11.1</ecNumber>
    </recommendedName>
</protein>
<dbReference type="InterPro" id="IPR017441">
    <property type="entry name" value="Protein_kinase_ATP_BS"/>
</dbReference>
<dbReference type="RefSeq" id="WP_145435079.1">
    <property type="nucleotide sequence ID" value="NZ_CP036339.1"/>
</dbReference>
<evidence type="ECO:0000256" key="1">
    <source>
        <dbReference type="ARBA" id="ARBA00012513"/>
    </source>
</evidence>
<dbReference type="InterPro" id="IPR000719">
    <property type="entry name" value="Prot_kinase_dom"/>
</dbReference>
<keyword evidence="2" id="KW-0723">Serine/threonine-protein kinase</keyword>
<dbReference type="EC" id="2.7.11.1" evidence="1"/>
<evidence type="ECO:0000313" key="10">
    <source>
        <dbReference type="Proteomes" id="UP000317909"/>
    </source>
</evidence>
<dbReference type="InterPro" id="IPR011009">
    <property type="entry name" value="Kinase-like_dom_sf"/>
</dbReference>
<dbReference type="SUPFAM" id="SSF56112">
    <property type="entry name" value="Protein kinase-like (PK-like)"/>
    <property type="match status" value="1"/>
</dbReference>
<dbReference type="PROSITE" id="PS00108">
    <property type="entry name" value="PROTEIN_KINASE_ST"/>
    <property type="match status" value="1"/>
</dbReference>
<accession>A0A517U479</accession>
<dbReference type="PROSITE" id="PS00107">
    <property type="entry name" value="PROTEIN_KINASE_ATP"/>
    <property type="match status" value="1"/>
</dbReference>
<keyword evidence="5 9" id="KW-0418">Kinase</keyword>
<dbReference type="GO" id="GO:0005524">
    <property type="term" value="F:ATP binding"/>
    <property type="evidence" value="ECO:0007669"/>
    <property type="project" value="UniProtKB-UniRule"/>
</dbReference>